<gene>
    <name evidence="8" type="ORF">HKBW3S34_00663</name>
    <name evidence="9" type="ORF">HKBW3S44_00989</name>
</gene>
<dbReference type="GO" id="GO:0051539">
    <property type="term" value="F:4 iron, 4 sulfur cluster binding"/>
    <property type="evidence" value="ECO:0007669"/>
    <property type="project" value="UniProtKB-KW"/>
</dbReference>
<dbReference type="GO" id="GO:0046872">
    <property type="term" value="F:metal ion binding"/>
    <property type="evidence" value="ECO:0007669"/>
    <property type="project" value="UniProtKB-KW"/>
</dbReference>
<dbReference type="EMBL" id="BLSC01000071">
    <property type="protein sequence ID" value="GFP37309.1"/>
    <property type="molecule type" value="Genomic_DNA"/>
</dbReference>
<keyword evidence="1" id="KW-0813">Transport</keyword>
<evidence type="ECO:0000256" key="6">
    <source>
        <dbReference type="ARBA" id="ARBA00023014"/>
    </source>
</evidence>
<dbReference type="Proteomes" id="UP000561271">
    <property type="component" value="Unassembled WGS sequence"/>
</dbReference>
<evidence type="ECO:0000313" key="9">
    <source>
        <dbReference type="EMBL" id="GFP37309.1"/>
    </source>
</evidence>
<dbReference type="PANTHER" id="PTHR42859:SF10">
    <property type="entry name" value="DIMETHYLSULFOXIDE REDUCTASE CHAIN B"/>
    <property type="match status" value="1"/>
</dbReference>
<evidence type="ECO:0000313" key="10">
    <source>
        <dbReference type="Proteomes" id="UP000561271"/>
    </source>
</evidence>
<reference evidence="10 11" key="1">
    <citation type="journal article" date="2020" name="Front. Microbiol.">
        <title>Single-cell genomics of novel Actinobacteria with the Wood-Ljungdahl pathway discovered in a serpentinizing system.</title>
        <authorList>
            <person name="Merino N."/>
            <person name="Kawai M."/>
            <person name="Boyd E.S."/>
            <person name="Colman D.R."/>
            <person name="McGlynn S.E."/>
            <person name="Nealson K.H."/>
            <person name="Kurokawa K."/>
            <person name="Hongoh Y."/>
        </authorList>
    </citation>
    <scope>NUCLEOTIDE SEQUENCE [LARGE SCALE GENOMIC DNA]</scope>
    <source>
        <strain evidence="8 11">S34</strain>
        <strain evidence="9 10">S44</strain>
    </source>
</reference>
<comment type="caution">
    <text evidence="9">The sequence shown here is derived from an EMBL/GenBank/DDBJ whole genome shotgun (WGS) entry which is preliminary data.</text>
</comment>
<dbReference type="CDD" id="cd10550">
    <property type="entry name" value="DMSOR_beta_like"/>
    <property type="match status" value="1"/>
</dbReference>
<dbReference type="Pfam" id="PF13247">
    <property type="entry name" value="Fer4_11"/>
    <property type="match status" value="1"/>
</dbReference>
<sequence length="171" mass="18971">MQKFLISHIEKCTGCARCLLVCSALKEGQFIPFKSRVHFVNFARDGFSVPNICFHCEEPACQEACPVEAISRDEWGAVVVDDDTCTGCDECVDACPYGMIDLNGHGLAYKCDLCSGDPECVKVCQPQAIVYAVLDEEASHNRIFLMKQQFKEGMAKQKRLSFAHALKGMYG</sequence>
<keyword evidence="2" id="KW-0004">4Fe-4S</keyword>
<keyword evidence="4" id="KW-0249">Electron transport</keyword>
<keyword evidence="5" id="KW-0408">Iron</keyword>
<name>A0A6V8PXJ9_9ACTN</name>
<dbReference type="Pfam" id="PF12800">
    <property type="entry name" value="Fer4_4"/>
    <property type="match status" value="1"/>
</dbReference>
<evidence type="ECO:0000256" key="3">
    <source>
        <dbReference type="ARBA" id="ARBA00022723"/>
    </source>
</evidence>
<feature type="domain" description="4Fe-4S ferredoxin-type" evidence="7">
    <location>
        <begin position="76"/>
        <end position="105"/>
    </location>
</feature>
<evidence type="ECO:0000256" key="2">
    <source>
        <dbReference type="ARBA" id="ARBA00022485"/>
    </source>
</evidence>
<dbReference type="PROSITE" id="PS51379">
    <property type="entry name" value="4FE4S_FER_2"/>
    <property type="match status" value="2"/>
</dbReference>
<evidence type="ECO:0000256" key="5">
    <source>
        <dbReference type="ARBA" id="ARBA00023004"/>
    </source>
</evidence>
<dbReference type="AlphaFoldDB" id="A0A6V8PXJ9"/>
<dbReference type="InterPro" id="IPR050294">
    <property type="entry name" value="RnfB_subfamily"/>
</dbReference>
<dbReference type="InterPro" id="IPR017900">
    <property type="entry name" value="4Fe4S_Fe_S_CS"/>
</dbReference>
<dbReference type="RefSeq" id="WP_176231557.1">
    <property type="nucleotide sequence ID" value="NZ_BLRZ01000022.1"/>
</dbReference>
<evidence type="ECO:0000313" key="8">
    <source>
        <dbReference type="EMBL" id="GFP29743.1"/>
    </source>
</evidence>
<keyword evidence="3" id="KW-0479">Metal-binding</keyword>
<evidence type="ECO:0000256" key="4">
    <source>
        <dbReference type="ARBA" id="ARBA00022982"/>
    </source>
</evidence>
<accession>A0A6V8PXJ9</accession>
<evidence type="ECO:0000313" key="11">
    <source>
        <dbReference type="Proteomes" id="UP000588083"/>
    </source>
</evidence>
<feature type="domain" description="4Fe-4S ferredoxin-type" evidence="7">
    <location>
        <begin position="43"/>
        <end position="75"/>
    </location>
</feature>
<protein>
    <recommendedName>
        <fullName evidence="7">4Fe-4S ferredoxin-type domain-containing protein</fullName>
    </recommendedName>
</protein>
<organism evidence="9 10">
    <name type="scientific">Candidatus Hakubella thermalkaliphila</name>
    <dbReference type="NCBI Taxonomy" id="2754717"/>
    <lineage>
        <taxon>Bacteria</taxon>
        <taxon>Bacillati</taxon>
        <taxon>Actinomycetota</taxon>
        <taxon>Actinomycetota incertae sedis</taxon>
        <taxon>Candidatus Hakubellales</taxon>
        <taxon>Candidatus Hakubellaceae</taxon>
        <taxon>Candidatus Hakubella</taxon>
    </lineage>
</organism>
<dbReference type="SUPFAM" id="SSF54862">
    <property type="entry name" value="4Fe-4S ferredoxins"/>
    <property type="match status" value="1"/>
</dbReference>
<dbReference type="Gene3D" id="3.30.70.20">
    <property type="match status" value="2"/>
</dbReference>
<evidence type="ECO:0000256" key="1">
    <source>
        <dbReference type="ARBA" id="ARBA00022448"/>
    </source>
</evidence>
<evidence type="ECO:0000259" key="7">
    <source>
        <dbReference type="PROSITE" id="PS51379"/>
    </source>
</evidence>
<dbReference type="Proteomes" id="UP000588083">
    <property type="component" value="Unassembled WGS sequence"/>
</dbReference>
<dbReference type="PANTHER" id="PTHR42859">
    <property type="entry name" value="OXIDOREDUCTASE"/>
    <property type="match status" value="1"/>
</dbReference>
<proteinExistence type="predicted"/>
<dbReference type="InterPro" id="IPR017896">
    <property type="entry name" value="4Fe4S_Fe-S-bd"/>
</dbReference>
<keyword evidence="6" id="KW-0411">Iron-sulfur</keyword>
<dbReference type="EMBL" id="BLRZ01000022">
    <property type="protein sequence ID" value="GFP29743.1"/>
    <property type="molecule type" value="Genomic_DNA"/>
</dbReference>
<keyword evidence="11" id="KW-1185">Reference proteome</keyword>
<dbReference type="PROSITE" id="PS00198">
    <property type="entry name" value="4FE4S_FER_1"/>
    <property type="match status" value="1"/>
</dbReference>